<name>A0A9X8JJL5_9GAMM</name>
<gene>
    <name evidence="1" type="ORF">CLR69_04270</name>
</gene>
<accession>A0A9X8JJL5</accession>
<reference evidence="1 2" key="1">
    <citation type="journal article" date="2018" name="Syst. Appl. Microbiol.">
        <title>Pectobacterium zantedeschiae sp. nov. a new species of a soft rot pathogen isolated from Calla lily (Zantedeschia spp.).</title>
        <authorList>
            <person name="Waleron M."/>
            <person name="Misztak A."/>
            <person name="Waleron M."/>
            <person name="Franczuk M."/>
            <person name="Jonca J."/>
            <person name="Wielgomas B."/>
            <person name="Mikicinski A."/>
            <person name="Popovic T."/>
            <person name="Waleron K."/>
        </authorList>
    </citation>
    <scope>NUCLEOTIDE SEQUENCE [LARGE SCALE GENOMIC DNA]</scope>
    <source>
        <strain evidence="1 2">9M</strain>
    </source>
</reference>
<sequence length="116" mass="13435">MFIENKPDEVELLSFFESEPVSFERDNISYLYMAKDNKGLSIDFSFSVVEGWIQYTMKLNGDEIQYNSIDGVSSFNIRKDKLGEYLHTEIITGELIIKVEIRVRPDISIKSSTLVR</sequence>
<dbReference type="CDD" id="cd20698">
    <property type="entry name" value="CdiI_Kp-like"/>
    <property type="match status" value="1"/>
</dbReference>
<dbReference type="OrthoDB" id="8617637at2"/>
<protein>
    <submittedName>
        <fullName evidence="1">Uncharacterized protein</fullName>
    </submittedName>
</protein>
<dbReference type="EMBL" id="NWTM01000001">
    <property type="protein sequence ID" value="RYC44264.1"/>
    <property type="molecule type" value="Genomic_DNA"/>
</dbReference>
<organism evidence="1 2">
    <name type="scientific">Pectobacterium zantedeschiae</name>
    <dbReference type="NCBI Taxonomy" id="2034769"/>
    <lineage>
        <taxon>Bacteria</taxon>
        <taxon>Pseudomonadati</taxon>
        <taxon>Pseudomonadota</taxon>
        <taxon>Gammaproteobacteria</taxon>
        <taxon>Enterobacterales</taxon>
        <taxon>Pectobacteriaceae</taxon>
        <taxon>Pectobacterium</taxon>
    </lineage>
</organism>
<evidence type="ECO:0000313" key="2">
    <source>
        <dbReference type="Proteomes" id="UP001138460"/>
    </source>
</evidence>
<keyword evidence="2" id="KW-1185">Reference proteome</keyword>
<dbReference type="AlphaFoldDB" id="A0A9X8JJL5"/>
<dbReference type="RefSeq" id="WP_129711156.1">
    <property type="nucleotide sequence ID" value="NZ_JBEHFA010000003.1"/>
</dbReference>
<dbReference type="Proteomes" id="UP001138460">
    <property type="component" value="Unassembled WGS sequence"/>
</dbReference>
<comment type="caution">
    <text evidence="1">The sequence shown here is derived from an EMBL/GenBank/DDBJ whole genome shotgun (WGS) entry which is preliminary data.</text>
</comment>
<evidence type="ECO:0000313" key="1">
    <source>
        <dbReference type="EMBL" id="RYC44264.1"/>
    </source>
</evidence>
<proteinExistence type="predicted"/>